<gene>
    <name evidence="1" type="ORF">C4D60_Mb02t11370</name>
</gene>
<sequence>MRGGKVDLEDSYPRVGFMDAKRAAVGVEARILYYTTLMDNVVRKRKELEGLGAKVQPNIPYLPWEVLSLVMHSFDIKESVSNMIDVKPSCQAWKRPYLIANTSHWRADRFKSPVQHENMTPITAYQFVKLTRPRVVLASSQWKAVQDFYHLRVQKIGRSIYSENLVVKAQMLLSSSNLGAFDDSSIVEVSESDLDGYDGSIEAGRVGNAVWAELRLMYKLQIARQAAALAGLSHFWIKCHAHRSSSEMTIAVS</sequence>
<keyword evidence="2" id="KW-1185">Reference proteome</keyword>
<dbReference type="EMBL" id="PYDT01000011">
    <property type="protein sequence ID" value="THU44819.1"/>
    <property type="molecule type" value="Genomic_DNA"/>
</dbReference>
<dbReference type="PANTHER" id="PTHR46274">
    <property type="entry name" value="PHOSPHATIDYLINOSITOL PHOSPHATASE"/>
    <property type="match status" value="1"/>
</dbReference>
<protein>
    <submittedName>
        <fullName evidence="1">Uncharacterized protein</fullName>
    </submittedName>
</protein>
<dbReference type="Proteomes" id="UP000317650">
    <property type="component" value="Chromosome 2"/>
</dbReference>
<reference evidence="1 2" key="1">
    <citation type="journal article" date="2019" name="Nat. Plants">
        <title>Genome sequencing of Musa balbisiana reveals subgenome evolution and function divergence in polyploid bananas.</title>
        <authorList>
            <person name="Yao X."/>
        </authorList>
    </citation>
    <scope>NUCLEOTIDE SEQUENCE [LARGE SCALE GENOMIC DNA]</scope>
    <source>
        <strain evidence="2">cv. DH-PKW</strain>
        <tissue evidence="1">Leaves</tissue>
    </source>
</reference>
<evidence type="ECO:0000313" key="2">
    <source>
        <dbReference type="Proteomes" id="UP000317650"/>
    </source>
</evidence>
<organism evidence="1 2">
    <name type="scientific">Musa balbisiana</name>
    <name type="common">Banana</name>
    <dbReference type="NCBI Taxonomy" id="52838"/>
    <lineage>
        <taxon>Eukaryota</taxon>
        <taxon>Viridiplantae</taxon>
        <taxon>Streptophyta</taxon>
        <taxon>Embryophyta</taxon>
        <taxon>Tracheophyta</taxon>
        <taxon>Spermatophyta</taxon>
        <taxon>Magnoliopsida</taxon>
        <taxon>Liliopsida</taxon>
        <taxon>Zingiberales</taxon>
        <taxon>Musaceae</taxon>
        <taxon>Musa</taxon>
    </lineage>
</organism>
<comment type="caution">
    <text evidence="1">The sequence shown here is derived from an EMBL/GenBank/DDBJ whole genome shotgun (WGS) entry which is preliminary data.</text>
</comment>
<dbReference type="PANTHER" id="PTHR46274:SF9">
    <property type="entry name" value="PHOSPHATIDYLGLYCEROPHOSPHATE PHOSPHATASE PTPMT1"/>
    <property type="match status" value="1"/>
</dbReference>
<evidence type="ECO:0000313" key="1">
    <source>
        <dbReference type="EMBL" id="THU44819.1"/>
    </source>
</evidence>
<proteinExistence type="predicted"/>
<dbReference type="AlphaFoldDB" id="A0A4S8IAS4"/>
<name>A0A4S8IAS4_MUSBA</name>
<accession>A0A4S8IAS4</accession>